<evidence type="ECO:0000313" key="2">
    <source>
        <dbReference type="Proteomes" id="UP001176471"/>
    </source>
</evidence>
<evidence type="ECO:0008006" key="3">
    <source>
        <dbReference type="Google" id="ProtNLM"/>
    </source>
</evidence>
<dbReference type="RefSeq" id="WP_304537644.1">
    <property type="nucleotide sequence ID" value="NZ_JAUQOM010000022.1"/>
</dbReference>
<dbReference type="EMBL" id="JAUQOM010000022">
    <property type="protein sequence ID" value="MDO7837345.1"/>
    <property type="molecule type" value="Genomic_DNA"/>
</dbReference>
<sequence length="284" mass="31349">MFTRLISEHRVMRDAPTRRYPEVGQCIYCFKKPPEVVLTDEHIIADGLRGDLLLPKASCVDCAHITGRIEQLLMRRMLEQPRGALGLRSRKKHARKLGMKMHVSREGGPEIEKEVPHDGMPPFFIAFVGDHPPGILTGAPPGTEWSGRVMIAMPADAQERGKAALGNSTLRFGFHVHAGVFSQAIAKAAYAYAVAELGMNQFDPFLANYCIADEPAFDSHHIAALMDISSDNALHHISLQTAYARSFTAIGITTFPVFVVHVKLFTELSTPRYVVVVGRPKAPQ</sequence>
<comment type="caution">
    <text evidence="1">The sequence shown here is derived from an EMBL/GenBank/DDBJ whole genome shotgun (WGS) entry which is preliminary data.</text>
</comment>
<accession>A0ABT8ZS32</accession>
<name>A0ABT8ZS32_9SPHN</name>
<keyword evidence="2" id="KW-1185">Reference proteome</keyword>
<dbReference type="Proteomes" id="UP001176471">
    <property type="component" value="Unassembled WGS sequence"/>
</dbReference>
<gene>
    <name evidence="1" type="ORF">Q4610_20065</name>
</gene>
<protein>
    <recommendedName>
        <fullName evidence="3">HNH endonuclease 5 domain-containing protein</fullName>
    </recommendedName>
</protein>
<proteinExistence type="predicted"/>
<evidence type="ECO:0000313" key="1">
    <source>
        <dbReference type="EMBL" id="MDO7837345.1"/>
    </source>
</evidence>
<organism evidence="1 2">
    <name type="scientific">Sphingobium cyanobacteriorum</name>
    <dbReference type="NCBI Taxonomy" id="3063954"/>
    <lineage>
        <taxon>Bacteria</taxon>
        <taxon>Pseudomonadati</taxon>
        <taxon>Pseudomonadota</taxon>
        <taxon>Alphaproteobacteria</taxon>
        <taxon>Sphingomonadales</taxon>
        <taxon>Sphingomonadaceae</taxon>
        <taxon>Sphingobium</taxon>
    </lineage>
</organism>
<reference evidence="1" key="1">
    <citation type="submission" date="2023-07" db="EMBL/GenBank/DDBJ databases">
        <title>Bacterial whole genome sequence for Sphingobium sp. HBC34.</title>
        <authorList>
            <person name="Le V."/>
            <person name="Ko S.-R."/>
            <person name="Ahn C.-Y."/>
            <person name="Oh H.-M."/>
        </authorList>
    </citation>
    <scope>NUCLEOTIDE SEQUENCE</scope>
    <source>
        <strain evidence="1">HBC34</strain>
    </source>
</reference>